<name>A0ABU6TBS4_9FABA</name>
<protein>
    <submittedName>
        <fullName evidence="1">Uncharacterized protein</fullName>
    </submittedName>
</protein>
<reference evidence="1 2" key="1">
    <citation type="journal article" date="2023" name="Plants (Basel)">
        <title>Bridging the Gap: Combining Genomics and Transcriptomics Approaches to Understand Stylosanthes scabra, an Orphan Legume from the Brazilian Caatinga.</title>
        <authorList>
            <person name="Ferreira-Neto J.R.C."/>
            <person name="da Silva M.D."/>
            <person name="Binneck E."/>
            <person name="de Melo N.F."/>
            <person name="da Silva R.H."/>
            <person name="de Melo A.L.T.M."/>
            <person name="Pandolfi V."/>
            <person name="Bustamante F.O."/>
            <person name="Brasileiro-Vidal A.C."/>
            <person name="Benko-Iseppon A.M."/>
        </authorList>
    </citation>
    <scope>NUCLEOTIDE SEQUENCE [LARGE SCALE GENOMIC DNA]</scope>
    <source>
        <tissue evidence="1">Leaves</tissue>
    </source>
</reference>
<accession>A0ABU6TBS4</accession>
<proteinExistence type="predicted"/>
<organism evidence="1 2">
    <name type="scientific">Stylosanthes scabra</name>
    <dbReference type="NCBI Taxonomy" id="79078"/>
    <lineage>
        <taxon>Eukaryota</taxon>
        <taxon>Viridiplantae</taxon>
        <taxon>Streptophyta</taxon>
        <taxon>Embryophyta</taxon>
        <taxon>Tracheophyta</taxon>
        <taxon>Spermatophyta</taxon>
        <taxon>Magnoliopsida</taxon>
        <taxon>eudicotyledons</taxon>
        <taxon>Gunneridae</taxon>
        <taxon>Pentapetalae</taxon>
        <taxon>rosids</taxon>
        <taxon>fabids</taxon>
        <taxon>Fabales</taxon>
        <taxon>Fabaceae</taxon>
        <taxon>Papilionoideae</taxon>
        <taxon>50 kb inversion clade</taxon>
        <taxon>dalbergioids sensu lato</taxon>
        <taxon>Dalbergieae</taxon>
        <taxon>Pterocarpus clade</taxon>
        <taxon>Stylosanthes</taxon>
    </lineage>
</organism>
<evidence type="ECO:0000313" key="1">
    <source>
        <dbReference type="EMBL" id="MED6145804.1"/>
    </source>
</evidence>
<dbReference type="Proteomes" id="UP001341840">
    <property type="component" value="Unassembled WGS sequence"/>
</dbReference>
<dbReference type="EMBL" id="JASCZI010090734">
    <property type="protein sequence ID" value="MED6145804.1"/>
    <property type="molecule type" value="Genomic_DNA"/>
</dbReference>
<gene>
    <name evidence="1" type="ORF">PIB30_028560</name>
</gene>
<keyword evidence="2" id="KW-1185">Reference proteome</keyword>
<comment type="caution">
    <text evidence="1">The sequence shown here is derived from an EMBL/GenBank/DDBJ whole genome shotgun (WGS) entry which is preliminary data.</text>
</comment>
<sequence>MFDGKETEWSQAWEMAVCHWNEWNKLLGGKSPHRAESTRTNLPMNEMTEGSNNNRRWWYCCLFVLKLRRYVIGGYMTDKDNNLLGAYVEHLVADSRLVAVVKGVEMVIQFILKESVGKMEERPLLVWCTGACGVSREWKTRYKPKCRTFVNIIEVEFVTLE</sequence>
<evidence type="ECO:0000313" key="2">
    <source>
        <dbReference type="Proteomes" id="UP001341840"/>
    </source>
</evidence>